<feature type="compositionally biased region" description="Polar residues" evidence="1">
    <location>
        <begin position="66"/>
        <end position="95"/>
    </location>
</feature>
<proteinExistence type="predicted"/>
<protein>
    <submittedName>
        <fullName evidence="3">Uncharacterized protein</fullName>
    </submittedName>
</protein>
<evidence type="ECO:0000256" key="2">
    <source>
        <dbReference type="SAM" id="SignalP"/>
    </source>
</evidence>
<feature type="chain" id="PRO_5025639116" evidence="2">
    <location>
        <begin position="22"/>
        <end position="326"/>
    </location>
</feature>
<accession>A0A699ISA9</accession>
<organism evidence="3">
    <name type="scientific">Tanacetum cinerariifolium</name>
    <name type="common">Dalmatian daisy</name>
    <name type="synonym">Chrysanthemum cinerariifolium</name>
    <dbReference type="NCBI Taxonomy" id="118510"/>
    <lineage>
        <taxon>Eukaryota</taxon>
        <taxon>Viridiplantae</taxon>
        <taxon>Streptophyta</taxon>
        <taxon>Embryophyta</taxon>
        <taxon>Tracheophyta</taxon>
        <taxon>Spermatophyta</taxon>
        <taxon>Magnoliopsida</taxon>
        <taxon>eudicotyledons</taxon>
        <taxon>Gunneridae</taxon>
        <taxon>Pentapetalae</taxon>
        <taxon>asterids</taxon>
        <taxon>campanulids</taxon>
        <taxon>Asterales</taxon>
        <taxon>Asteraceae</taxon>
        <taxon>Asteroideae</taxon>
        <taxon>Anthemideae</taxon>
        <taxon>Anthemidinae</taxon>
        <taxon>Tanacetum</taxon>
    </lineage>
</organism>
<name>A0A699ISA9_TANCI</name>
<comment type="caution">
    <text evidence="3">The sequence shown here is derived from an EMBL/GenBank/DDBJ whole genome shotgun (WGS) entry which is preliminary data.</text>
</comment>
<feature type="signal peptide" evidence="2">
    <location>
        <begin position="1"/>
        <end position="21"/>
    </location>
</feature>
<reference evidence="3" key="1">
    <citation type="journal article" date="2019" name="Sci. Rep.">
        <title>Draft genome of Tanacetum cinerariifolium, the natural source of mosquito coil.</title>
        <authorList>
            <person name="Yamashiro T."/>
            <person name="Shiraishi A."/>
            <person name="Satake H."/>
            <person name="Nakayama K."/>
        </authorList>
    </citation>
    <scope>NUCLEOTIDE SEQUENCE</scope>
</reference>
<dbReference type="EMBL" id="BKCJ010332018">
    <property type="protein sequence ID" value="GEZ84936.1"/>
    <property type="molecule type" value="Genomic_DNA"/>
</dbReference>
<sequence length="326" mass="36143">MASLFFWQWKLSSLAVGTSFASENSITGSGNALCILFLTINPIEHVADEAVHKELGDSLVRAATTASSLEVEQDNGNINRTQSKATPNESSSQGIDSGGGPRCQEAKGDTIAQTRVIDLEKTKTTQANMIDSLKRAVKKLKKKNSEESLGEDASKQERRIDDIDADKDITLVNVQADAEMFDADKDLGGEKVFVEQEVHDKETITEVTLAQALAELKTLKPKAKGVVIQEPNQIRLDEEAALKVQAKFDEEQRLVREKAKKELEANVALIETWDDIQAKIDADHQLAERLQAQEQKELTDEEKATLWRLNNSLDHLSLDFLDLYLG</sequence>
<evidence type="ECO:0000256" key="1">
    <source>
        <dbReference type="SAM" id="MobiDB-lite"/>
    </source>
</evidence>
<dbReference type="AlphaFoldDB" id="A0A699ISA9"/>
<keyword evidence="2" id="KW-0732">Signal</keyword>
<gene>
    <name evidence="3" type="ORF">Tci_556909</name>
</gene>
<feature type="region of interest" description="Disordered" evidence="1">
    <location>
        <begin position="66"/>
        <end position="109"/>
    </location>
</feature>
<evidence type="ECO:0000313" key="3">
    <source>
        <dbReference type="EMBL" id="GEZ84936.1"/>
    </source>
</evidence>